<reference evidence="1" key="1">
    <citation type="submission" date="2020-04" db="EMBL/GenBank/DDBJ databases">
        <authorList>
            <person name="Alioto T."/>
            <person name="Alioto T."/>
            <person name="Gomez Garrido J."/>
        </authorList>
    </citation>
    <scope>NUCLEOTIDE SEQUENCE</scope>
    <source>
        <strain evidence="1">A484AB</strain>
    </source>
</reference>
<evidence type="ECO:0000313" key="1">
    <source>
        <dbReference type="EMBL" id="CAB4032922.1"/>
    </source>
</evidence>
<dbReference type="EMBL" id="CACRXK020018814">
    <property type="protein sequence ID" value="CAB4032922.1"/>
    <property type="molecule type" value="Genomic_DNA"/>
</dbReference>
<dbReference type="InterPro" id="IPR036691">
    <property type="entry name" value="Endo/exonu/phosph_ase_sf"/>
</dbReference>
<accession>A0A7D9JNS3</accession>
<proteinExistence type="predicted"/>
<dbReference type="Proteomes" id="UP001152795">
    <property type="component" value="Unassembled WGS sequence"/>
</dbReference>
<keyword evidence="2" id="KW-1185">Reference proteome</keyword>
<organism evidence="1 2">
    <name type="scientific">Paramuricea clavata</name>
    <name type="common">Red gorgonian</name>
    <name type="synonym">Violescent sea-whip</name>
    <dbReference type="NCBI Taxonomy" id="317549"/>
    <lineage>
        <taxon>Eukaryota</taxon>
        <taxon>Metazoa</taxon>
        <taxon>Cnidaria</taxon>
        <taxon>Anthozoa</taxon>
        <taxon>Octocorallia</taxon>
        <taxon>Malacalcyonacea</taxon>
        <taxon>Plexauridae</taxon>
        <taxon>Paramuricea</taxon>
    </lineage>
</organism>
<dbReference type="AlphaFoldDB" id="A0A7D9JNS3"/>
<evidence type="ECO:0000313" key="2">
    <source>
        <dbReference type="Proteomes" id="UP001152795"/>
    </source>
</evidence>
<name>A0A7D9JNS3_PARCT</name>
<comment type="caution">
    <text evidence="1">The sequence shown here is derived from an EMBL/GenBank/DDBJ whole genome shotgun (WGS) entry which is preliminary data.</text>
</comment>
<dbReference type="PANTHER" id="PTHR33395:SF22">
    <property type="entry name" value="REVERSE TRANSCRIPTASE DOMAIN-CONTAINING PROTEIN"/>
    <property type="match status" value="1"/>
</dbReference>
<sequence length="198" mass="22625">MTCANNGHIRASLRRTSDNNPARNLSVLYANARSIVNKTTKLSLEINAEQFDVVILTETHLDNTIKDSEIFPNNFTMKLLFLGDFNLADVDWINIKSQKDTPLHNLLIEIIHHNFLTQMLHQPTRNKNISDLILTTSVDYVQDVEVEENLEDFRTMAMDRVVHDELSNVDCADDEIESYLKILEANKSPGPDTISPRF</sequence>
<protein>
    <submittedName>
        <fullName evidence="1">Uncharacterized protein</fullName>
    </submittedName>
</protein>
<gene>
    <name evidence="1" type="ORF">PACLA_8A052860</name>
</gene>
<dbReference type="SUPFAM" id="SSF56219">
    <property type="entry name" value="DNase I-like"/>
    <property type="match status" value="1"/>
</dbReference>
<dbReference type="PANTHER" id="PTHR33395">
    <property type="entry name" value="TRANSCRIPTASE, PUTATIVE-RELATED-RELATED"/>
    <property type="match status" value="1"/>
</dbReference>
<dbReference type="OrthoDB" id="8069600at2759"/>